<reference evidence="2" key="1">
    <citation type="submission" date="2016-10" db="EMBL/GenBank/DDBJ databases">
        <authorList>
            <person name="Varghese N."/>
            <person name="Submissions S."/>
        </authorList>
    </citation>
    <scope>NUCLEOTIDE SEQUENCE [LARGE SCALE GENOMIC DNA]</scope>
    <source>
        <strain evidence="2">DSM 44498</strain>
    </source>
</reference>
<dbReference type="AlphaFoldDB" id="A0A1H4IFR3"/>
<evidence type="ECO:0000313" key="2">
    <source>
        <dbReference type="Proteomes" id="UP000183561"/>
    </source>
</evidence>
<protein>
    <submittedName>
        <fullName evidence="1">Uncharacterized protein</fullName>
    </submittedName>
</protein>
<evidence type="ECO:0000313" key="1">
    <source>
        <dbReference type="EMBL" id="SEB32954.1"/>
    </source>
</evidence>
<sequence>MSQALRLIELLTSQSHTLAWTVPFTSVAFHQPGAVTSKPLCAERFPFASD</sequence>
<accession>A0A1H4IFR3</accession>
<organism evidence="1 2">
    <name type="scientific">Rhodococcus koreensis</name>
    <dbReference type="NCBI Taxonomy" id="99653"/>
    <lineage>
        <taxon>Bacteria</taxon>
        <taxon>Bacillati</taxon>
        <taxon>Actinomycetota</taxon>
        <taxon>Actinomycetes</taxon>
        <taxon>Mycobacteriales</taxon>
        <taxon>Nocardiaceae</taxon>
        <taxon>Rhodococcus</taxon>
    </lineage>
</organism>
<dbReference type="EMBL" id="FNSV01000004">
    <property type="protein sequence ID" value="SEB32954.1"/>
    <property type="molecule type" value="Genomic_DNA"/>
</dbReference>
<keyword evidence="2" id="KW-1185">Reference proteome</keyword>
<name>A0A1H4IFR3_9NOCA</name>
<dbReference type="Proteomes" id="UP000183561">
    <property type="component" value="Unassembled WGS sequence"/>
</dbReference>
<proteinExistence type="predicted"/>
<gene>
    <name evidence="1" type="ORF">SAMN04490239_0607</name>
</gene>